<name>A0A1F5YZY9_9BACT</name>
<protein>
    <submittedName>
        <fullName evidence="2">Uncharacterized protein</fullName>
    </submittedName>
</protein>
<reference evidence="2 3" key="1">
    <citation type="journal article" date="2016" name="Nat. Commun.">
        <title>Thousands of microbial genomes shed light on interconnected biogeochemical processes in an aquifer system.</title>
        <authorList>
            <person name="Anantharaman K."/>
            <person name="Brown C.T."/>
            <person name="Hug L.A."/>
            <person name="Sharon I."/>
            <person name="Castelle C.J."/>
            <person name="Probst A.J."/>
            <person name="Thomas B.C."/>
            <person name="Singh A."/>
            <person name="Wilkins M.J."/>
            <person name="Karaoz U."/>
            <person name="Brodie E.L."/>
            <person name="Williams K.H."/>
            <person name="Hubbard S.S."/>
            <person name="Banfield J.F."/>
        </authorList>
    </citation>
    <scope>NUCLEOTIDE SEQUENCE [LARGE SCALE GENOMIC DNA]</scope>
</reference>
<evidence type="ECO:0000313" key="2">
    <source>
        <dbReference type="EMBL" id="OGG05706.1"/>
    </source>
</evidence>
<dbReference type="AlphaFoldDB" id="A0A1F5YZY9"/>
<keyword evidence="1" id="KW-1133">Transmembrane helix</keyword>
<evidence type="ECO:0000313" key="3">
    <source>
        <dbReference type="Proteomes" id="UP000178681"/>
    </source>
</evidence>
<keyword evidence="1" id="KW-0472">Membrane</keyword>
<dbReference type="STRING" id="1798377.A2872_04670"/>
<accession>A0A1F5YZY9</accession>
<dbReference type="Proteomes" id="UP000178681">
    <property type="component" value="Unassembled WGS sequence"/>
</dbReference>
<evidence type="ECO:0000256" key="1">
    <source>
        <dbReference type="SAM" id="Phobius"/>
    </source>
</evidence>
<sequence length="152" mass="15908">MDNVQTTMVQPITPTTDKKSLVLAAGFSILIILSGVATGYGISKLVASGSGTPVINGKSAEIVKTADEEGVKDASAYPDTATGEIKVNDGKVTAEGSHVLIRPGGVSQNVYLISSIVNLENYIGKKVQVWGQTFKGQKAGWLMDVGRVKVTN</sequence>
<dbReference type="EMBL" id="MFJG01000030">
    <property type="protein sequence ID" value="OGG05706.1"/>
    <property type="molecule type" value="Genomic_DNA"/>
</dbReference>
<comment type="caution">
    <text evidence="2">The sequence shown here is derived from an EMBL/GenBank/DDBJ whole genome shotgun (WGS) entry which is preliminary data.</text>
</comment>
<keyword evidence="1" id="KW-0812">Transmembrane</keyword>
<organism evidence="2 3">
    <name type="scientific">Candidatus Gottesmanbacteria bacterium RIFCSPHIGHO2_01_FULL_42_12</name>
    <dbReference type="NCBI Taxonomy" id="1798377"/>
    <lineage>
        <taxon>Bacteria</taxon>
        <taxon>Candidatus Gottesmaniibacteriota</taxon>
    </lineage>
</organism>
<proteinExistence type="predicted"/>
<feature type="transmembrane region" description="Helical" evidence="1">
    <location>
        <begin position="20"/>
        <end position="42"/>
    </location>
</feature>
<gene>
    <name evidence="2" type="ORF">A2872_04670</name>
</gene>